<proteinExistence type="predicted"/>
<dbReference type="RefSeq" id="WP_007094027.1">
    <property type="nucleotide sequence ID" value="NZ_CP142125.1"/>
</dbReference>
<dbReference type="OrthoDB" id="1348340at2"/>
<sequence>MSEFKLNTAFTDEQLRNIYIAGVNVVVAKPTKDGSPNVAWQVFKPMQSNTLSWTEEYGIYASTSEIVSGAKLSQLSNVPVGAIQNKQYTLESNATITGPATGGKPHSYALENQYAEKPYMTVGLYQDATVNGTEIAGNAISAVPVLRAHNAVMTPYTTVYIWLESNTISNTVVTNVTSQMTAVKFGGGIDTISLAYDSSTGKFIPNGRNADTSLIEHHEAIL</sequence>
<evidence type="ECO:0000313" key="1">
    <source>
        <dbReference type="EMBL" id="EDP95956.1"/>
    </source>
</evidence>
<dbReference type="Proteomes" id="UP000002945">
    <property type="component" value="Unassembled WGS sequence"/>
</dbReference>
<keyword evidence="2" id="KW-1185">Reference proteome</keyword>
<dbReference type="AlphaFoldDB" id="A9DX37"/>
<gene>
    <name evidence="1" type="ORF">KAOT1_07303</name>
</gene>
<name>A9DX37_9FLAO</name>
<organism evidence="1 2">
    <name type="scientific">Kordia algicida OT-1</name>
    <dbReference type="NCBI Taxonomy" id="391587"/>
    <lineage>
        <taxon>Bacteria</taxon>
        <taxon>Pseudomonadati</taxon>
        <taxon>Bacteroidota</taxon>
        <taxon>Flavobacteriia</taxon>
        <taxon>Flavobacteriales</taxon>
        <taxon>Flavobacteriaceae</taxon>
        <taxon>Kordia</taxon>
    </lineage>
</organism>
<comment type="caution">
    <text evidence="1">The sequence shown here is derived from an EMBL/GenBank/DDBJ whole genome shotgun (WGS) entry which is preliminary data.</text>
</comment>
<accession>A9DX37</accession>
<dbReference type="EMBL" id="ABIB01000005">
    <property type="protein sequence ID" value="EDP95956.1"/>
    <property type="molecule type" value="Genomic_DNA"/>
</dbReference>
<evidence type="ECO:0000313" key="2">
    <source>
        <dbReference type="Proteomes" id="UP000002945"/>
    </source>
</evidence>
<dbReference type="STRING" id="391587.KAOT1_07303"/>
<dbReference type="HOGENOM" id="CLU_111916_0_0_10"/>
<reference evidence="1 2" key="1">
    <citation type="journal article" date="2011" name="J. Bacteriol.">
        <title>Genome sequence of the algicidal bacterium Kordia algicida OT-1.</title>
        <authorList>
            <person name="Lee H.S."/>
            <person name="Kang S.G."/>
            <person name="Kwon K.K."/>
            <person name="Lee J.H."/>
            <person name="Kim S.J."/>
        </authorList>
    </citation>
    <scope>NUCLEOTIDE SEQUENCE [LARGE SCALE GENOMIC DNA]</scope>
    <source>
        <strain evidence="1 2">OT-1</strain>
    </source>
</reference>
<protein>
    <submittedName>
        <fullName evidence="1">Uncharacterized protein</fullName>
    </submittedName>
</protein>
<dbReference type="eggNOG" id="ENOG5032F7N">
    <property type="taxonomic scope" value="Bacteria"/>
</dbReference>